<evidence type="ECO:0000256" key="4">
    <source>
        <dbReference type="ARBA" id="ARBA00022603"/>
    </source>
</evidence>
<evidence type="ECO:0000313" key="13">
    <source>
        <dbReference type="Proteomes" id="UP001140949"/>
    </source>
</evidence>
<dbReference type="InterPro" id="IPR029063">
    <property type="entry name" value="SAM-dependent_MTases_sf"/>
</dbReference>
<feature type="domain" description="Neprosin PEP catalytic" evidence="11">
    <location>
        <begin position="117"/>
        <end position="155"/>
    </location>
</feature>
<evidence type="ECO:0000256" key="2">
    <source>
        <dbReference type="ARBA" id="ARBA00004913"/>
    </source>
</evidence>
<dbReference type="Pfam" id="PF01596">
    <property type="entry name" value="Methyltransf_3"/>
    <property type="match status" value="1"/>
</dbReference>
<dbReference type="EC" id="2.1.1.336" evidence="9"/>
<evidence type="ECO:0000256" key="10">
    <source>
        <dbReference type="ARBA" id="ARBA00047416"/>
    </source>
</evidence>
<organism evidence="12 13">
    <name type="scientific">Iris pallida</name>
    <name type="common">Sweet iris</name>
    <dbReference type="NCBI Taxonomy" id="29817"/>
    <lineage>
        <taxon>Eukaryota</taxon>
        <taxon>Viridiplantae</taxon>
        <taxon>Streptophyta</taxon>
        <taxon>Embryophyta</taxon>
        <taxon>Tracheophyta</taxon>
        <taxon>Spermatophyta</taxon>
        <taxon>Magnoliopsida</taxon>
        <taxon>Liliopsida</taxon>
        <taxon>Asparagales</taxon>
        <taxon>Iridaceae</taxon>
        <taxon>Iridoideae</taxon>
        <taxon>Irideae</taxon>
        <taxon>Iris</taxon>
    </lineage>
</organism>
<comment type="similarity">
    <text evidence="8">Belongs to the class I-like SAM-binding methyltransferase superfamily. Cation-dependent O-methyltransferase family.</text>
</comment>
<dbReference type="AlphaFoldDB" id="A0AAX6GDX9"/>
<dbReference type="Proteomes" id="UP001140949">
    <property type="component" value="Unassembled WGS sequence"/>
</dbReference>
<comment type="cofactor">
    <cofactor evidence="1">
        <name>Mg(2+)</name>
        <dbReference type="ChEBI" id="CHEBI:18420"/>
    </cofactor>
</comment>
<reference evidence="12" key="2">
    <citation type="submission" date="2023-04" db="EMBL/GenBank/DDBJ databases">
        <authorList>
            <person name="Bruccoleri R.E."/>
            <person name="Oakeley E.J."/>
            <person name="Faust A.-M."/>
            <person name="Dessus-Babus S."/>
            <person name="Altorfer M."/>
            <person name="Burckhardt D."/>
            <person name="Oertli M."/>
            <person name="Naumann U."/>
            <person name="Petersen F."/>
            <person name="Wong J."/>
        </authorList>
    </citation>
    <scope>NUCLEOTIDE SEQUENCE</scope>
    <source>
        <strain evidence="12">GSM-AAB239-AS_SAM_17_03QT</strain>
        <tissue evidence="12">Leaf</tissue>
    </source>
</reference>
<evidence type="ECO:0000256" key="5">
    <source>
        <dbReference type="ARBA" id="ARBA00022679"/>
    </source>
</evidence>
<evidence type="ECO:0000313" key="12">
    <source>
        <dbReference type="EMBL" id="KAJ6826944.1"/>
    </source>
</evidence>
<evidence type="ECO:0000256" key="9">
    <source>
        <dbReference type="ARBA" id="ARBA00023469"/>
    </source>
</evidence>
<keyword evidence="5" id="KW-0808">Transferase</keyword>
<reference evidence="12" key="1">
    <citation type="journal article" date="2023" name="GigaByte">
        <title>Genome assembly of the bearded iris, Iris pallida Lam.</title>
        <authorList>
            <person name="Bruccoleri R.E."/>
            <person name="Oakeley E.J."/>
            <person name="Faust A.M.E."/>
            <person name="Altorfer M."/>
            <person name="Dessus-Babus S."/>
            <person name="Burckhardt D."/>
            <person name="Oertli M."/>
            <person name="Naumann U."/>
            <person name="Petersen F."/>
            <person name="Wong J."/>
        </authorList>
    </citation>
    <scope>NUCLEOTIDE SEQUENCE</scope>
    <source>
        <strain evidence="12">GSM-AAB239-AS_SAM_17_03QT</strain>
    </source>
</reference>
<dbReference type="PANTHER" id="PTHR10509">
    <property type="entry name" value="O-METHYLTRANSFERASE-RELATED"/>
    <property type="match status" value="1"/>
</dbReference>
<evidence type="ECO:0000256" key="6">
    <source>
        <dbReference type="ARBA" id="ARBA00022691"/>
    </source>
</evidence>
<evidence type="ECO:0000256" key="7">
    <source>
        <dbReference type="ARBA" id="ARBA00022723"/>
    </source>
</evidence>
<evidence type="ECO:0000256" key="8">
    <source>
        <dbReference type="ARBA" id="ARBA00023453"/>
    </source>
</evidence>
<evidence type="ECO:0000259" key="11">
    <source>
        <dbReference type="Pfam" id="PF03080"/>
    </source>
</evidence>
<dbReference type="PANTHER" id="PTHR10509:SF34">
    <property type="entry name" value="TAPETUM-SPECIFIC METHYLTRANSFERASE 1"/>
    <property type="match status" value="1"/>
</dbReference>
<dbReference type="GO" id="GO:0009820">
    <property type="term" value="P:alkaloid metabolic process"/>
    <property type="evidence" value="ECO:0007669"/>
    <property type="project" value="UniProtKB-KW"/>
</dbReference>
<dbReference type="GO" id="GO:0008171">
    <property type="term" value="F:O-methyltransferase activity"/>
    <property type="evidence" value="ECO:0007669"/>
    <property type="project" value="InterPro"/>
</dbReference>
<gene>
    <name evidence="12" type="ORF">M6B38_369815</name>
</gene>
<dbReference type="InterPro" id="IPR004314">
    <property type="entry name" value="Neprosin"/>
</dbReference>
<keyword evidence="7" id="KW-0479">Metal-binding</keyword>
<evidence type="ECO:0000256" key="3">
    <source>
        <dbReference type="ARBA" id="ARBA00022589"/>
    </source>
</evidence>
<dbReference type="GO" id="GO:0008757">
    <property type="term" value="F:S-adenosylmethionine-dependent methyltransferase activity"/>
    <property type="evidence" value="ECO:0007669"/>
    <property type="project" value="TreeGrafter"/>
</dbReference>
<keyword evidence="3" id="KW-0017">Alkaloid metabolism</keyword>
<dbReference type="GO" id="GO:0032259">
    <property type="term" value="P:methylation"/>
    <property type="evidence" value="ECO:0007669"/>
    <property type="project" value="UniProtKB-KW"/>
</dbReference>
<protein>
    <recommendedName>
        <fullName evidence="9">norbelladine O-methyltransferase</fullName>
        <ecNumber evidence="9">2.1.1.336</ecNumber>
    </recommendedName>
</protein>
<dbReference type="GO" id="GO:0046872">
    <property type="term" value="F:metal ion binding"/>
    <property type="evidence" value="ECO:0007669"/>
    <property type="project" value="UniProtKB-KW"/>
</dbReference>
<dbReference type="InterPro" id="IPR050362">
    <property type="entry name" value="Cation-dep_OMT"/>
</dbReference>
<sequence length="213" mass="23682">MFPCPSPRKIIHFVLSSAARSREEGSFWRPSPWPSNFELPLPWPLSILRATFSMRAKHRDSSPAEPLISLMLVPPEEGLLLCIMLKLMNAVKTIKVRVFTGYSLLTTALALPKDGKGDGFKVTGCYDLLCPRIVQVIPQVALGSMFDRFSIYGGVAPWHIGVLPKIMSNLDTITVVKFFMGPVMMVVPSIDVGLRGTIIHSCMTNKDKLFSLY</sequence>
<keyword evidence="6" id="KW-0949">S-adenosyl-L-methionine</keyword>
<name>A0AAX6GDX9_IRIPA</name>
<comment type="pathway">
    <text evidence="2">Alkaloid biosynthesis.</text>
</comment>
<comment type="catalytic activity">
    <reaction evidence="10">
        <text>norbelladine + S-adenosyl-L-methionine = 4'-O-methylnorbelladine + S-adenosyl-L-homocysteine + H(+)</text>
        <dbReference type="Rhea" id="RHEA:51268"/>
        <dbReference type="ChEBI" id="CHEBI:15378"/>
        <dbReference type="ChEBI" id="CHEBI:57856"/>
        <dbReference type="ChEBI" id="CHEBI:59789"/>
        <dbReference type="ChEBI" id="CHEBI:133993"/>
        <dbReference type="ChEBI" id="CHEBI:134001"/>
        <dbReference type="EC" id="2.1.1.336"/>
    </reaction>
</comment>
<evidence type="ECO:0000256" key="1">
    <source>
        <dbReference type="ARBA" id="ARBA00001946"/>
    </source>
</evidence>
<dbReference type="InterPro" id="IPR002935">
    <property type="entry name" value="SAM_O-MeTrfase"/>
</dbReference>
<keyword evidence="4" id="KW-0489">Methyltransferase</keyword>
<proteinExistence type="inferred from homology"/>
<keyword evidence="13" id="KW-1185">Reference proteome</keyword>
<dbReference type="Pfam" id="PF03080">
    <property type="entry name" value="Neprosin"/>
    <property type="match status" value="1"/>
</dbReference>
<accession>A0AAX6GDX9</accession>
<dbReference type="EMBL" id="JANAVB010020597">
    <property type="protein sequence ID" value="KAJ6826944.1"/>
    <property type="molecule type" value="Genomic_DNA"/>
</dbReference>
<dbReference type="Gene3D" id="3.40.50.150">
    <property type="entry name" value="Vaccinia Virus protein VP39"/>
    <property type="match status" value="1"/>
</dbReference>
<comment type="caution">
    <text evidence="12">The sequence shown here is derived from an EMBL/GenBank/DDBJ whole genome shotgun (WGS) entry which is preliminary data.</text>
</comment>